<evidence type="ECO:0000259" key="7">
    <source>
        <dbReference type="PROSITE" id="PS51721"/>
    </source>
</evidence>
<evidence type="ECO:0000256" key="1">
    <source>
        <dbReference type="ARBA" id="ARBA00004496"/>
    </source>
</evidence>
<dbReference type="InterPro" id="IPR006073">
    <property type="entry name" value="GTP-bd"/>
</dbReference>
<dbReference type="InterPro" id="IPR027417">
    <property type="entry name" value="P-loop_NTPase"/>
</dbReference>
<keyword evidence="4" id="KW-0378">Hydrolase</keyword>
<evidence type="ECO:0000256" key="3">
    <source>
        <dbReference type="ARBA" id="ARBA00022741"/>
    </source>
</evidence>
<gene>
    <name evidence="8" type="ORF">AMSG_06673</name>
</gene>
<dbReference type="EMBL" id="GL349462">
    <property type="protein sequence ID" value="KNC50777.1"/>
    <property type="molecule type" value="Genomic_DNA"/>
</dbReference>
<reference evidence="8 9" key="1">
    <citation type="submission" date="2010-05" db="EMBL/GenBank/DDBJ databases">
        <title>The Genome Sequence of Thecamonas trahens ATCC 50062.</title>
        <authorList>
            <consortium name="The Broad Institute Genome Sequencing Platform"/>
            <person name="Russ C."/>
            <person name="Cuomo C."/>
            <person name="Shea T."/>
            <person name="Young S.K."/>
            <person name="Zeng Q."/>
            <person name="Koehrsen M."/>
            <person name="Haas B."/>
            <person name="Borodovsky M."/>
            <person name="Guigo R."/>
            <person name="Alvarado L."/>
            <person name="Berlin A."/>
            <person name="Bochicchio J."/>
            <person name="Borenstein D."/>
            <person name="Chapman S."/>
            <person name="Chen Z."/>
            <person name="Freedman E."/>
            <person name="Gellesch M."/>
            <person name="Goldberg J."/>
            <person name="Griggs A."/>
            <person name="Gujja S."/>
            <person name="Heilman E."/>
            <person name="Heiman D."/>
            <person name="Hepburn T."/>
            <person name="Howarth C."/>
            <person name="Jen D."/>
            <person name="Larson L."/>
            <person name="Mehta T."/>
            <person name="Park D."/>
            <person name="Pearson M."/>
            <person name="Roberts A."/>
            <person name="Saif S."/>
            <person name="Shenoy N."/>
            <person name="Sisk P."/>
            <person name="Stolte C."/>
            <person name="Sykes S."/>
            <person name="Thomson T."/>
            <person name="Walk T."/>
            <person name="White J."/>
            <person name="Yandava C."/>
            <person name="Burger G."/>
            <person name="Gray M.W."/>
            <person name="Holland P.W.H."/>
            <person name="King N."/>
            <person name="Lang F.B.F."/>
            <person name="Roger A.J."/>
            <person name="Ruiz-Trillo I."/>
            <person name="Lander E."/>
            <person name="Nusbaum C."/>
        </authorList>
    </citation>
    <scope>NUCLEOTIDE SEQUENCE [LARGE SCALE GENOMIC DNA]</scope>
    <source>
        <strain evidence="8 9">ATCC 50062</strain>
    </source>
</reference>
<dbReference type="OMA" id="VNKADMM"/>
<feature type="region of interest" description="Disordered" evidence="6">
    <location>
        <begin position="560"/>
        <end position="581"/>
    </location>
</feature>
<protein>
    <recommendedName>
        <fullName evidence="7">CP-type G domain-containing protein</fullName>
    </recommendedName>
</protein>
<sequence length="672" mass="73059">MGRRKKTGLGRALQRKQREVRSQTHAASSARHSHALDPRAAEPMYGVGSVTETNDLTAFLEAAELAERDFTAERGVALVVASESAATHSLLPSDLAEQEKVKALLQVPRRPGWTAETTKAELQKAERTSFLEWRAQLAQIEQNKAVHVTPFEKNINMWRQLWRVVEKSHVVVQILDARNPDLFRCTSLEDYVKDIDPTKRNILLVNKADLVPREIRLQWAAAWEEAGIEAVFFSAVAEQAKLDAAAKIANSLVADEFDSDGDDDVAAAAKAAEREADLAAAEPSVLENLEGPWEAGHLLTRNELIAHLTRTARSVQALMAEDGNVAPDGQLQQAIVGLVGYPNVGKSSTINALYGAKKTSVAATPGKTKHFQTLILSDDIMLCDCPGLVFPSFVSSQAEMVCSGVLPIDNLRSYYGPVSLVCQRIPRAVLEDVYGVALPPPGEGEDPHRAPFVTELLQAYAYNRGYMTQRGPDESRASRVILKDYVSGKLLYCFRPNEVALHEAAAAAAAERNAAISGNLLPHIMTAAEGSTPVADGLRDDIDAGFLASVPATATGARIVTPGTSNAEKAAPNSEQAKKRRVFADSKMAKDRAKIDAAFFSQTKVQAYSLSSAGATSSSTAGMVFASKKERRQARAREKAHARARKAEEEKREKQLRLLRKLRDEAAAQPTE</sequence>
<dbReference type="Gene3D" id="3.40.50.300">
    <property type="entry name" value="P-loop containing nucleotide triphosphate hydrolases"/>
    <property type="match status" value="1"/>
</dbReference>
<dbReference type="STRING" id="461836.A0A0L0DEL8"/>
<dbReference type="GeneID" id="25565773"/>
<dbReference type="PROSITE" id="PS51721">
    <property type="entry name" value="G_CP"/>
    <property type="match status" value="1"/>
</dbReference>
<proteinExistence type="predicted"/>
<dbReference type="InterPro" id="IPR030378">
    <property type="entry name" value="G_CP_dom"/>
</dbReference>
<dbReference type="GO" id="GO:0005829">
    <property type="term" value="C:cytosol"/>
    <property type="evidence" value="ECO:0007669"/>
    <property type="project" value="TreeGrafter"/>
</dbReference>
<evidence type="ECO:0000256" key="2">
    <source>
        <dbReference type="ARBA" id="ARBA00022490"/>
    </source>
</evidence>
<keyword evidence="9" id="KW-1185">Reference proteome</keyword>
<keyword evidence="5" id="KW-0342">GTP-binding</keyword>
<dbReference type="InterPro" id="IPR043358">
    <property type="entry name" value="GNL1-like"/>
</dbReference>
<feature type="compositionally biased region" description="Basic and acidic residues" evidence="6">
    <location>
        <begin position="633"/>
        <end position="653"/>
    </location>
</feature>
<organism evidence="8 9">
    <name type="scientific">Thecamonas trahens ATCC 50062</name>
    <dbReference type="NCBI Taxonomy" id="461836"/>
    <lineage>
        <taxon>Eukaryota</taxon>
        <taxon>Apusozoa</taxon>
        <taxon>Apusomonadida</taxon>
        <taxon>Apusomonadidae</taxon>
        <taxon>Thecamonas</taxon>
    </lineage>
</organism>
<name>A0A0L0DEL8_THETB</name>
<dbReference type="PANTHER" id="PTHR45709:SF2">
    <property type="entry name" value="LARGE SUBUNIT GTPASE 1 HOMOLOG"/>
    <property type="match status" value="1"/>
</dbReference>
<evidence type="ECO:0000256" key="5">
    <source>
        <dbReference type="ARBA" id="ARBA00023134"/>
    </source>
</evidence>
<keyword evidence="2" id="KW-0963">Cytoplasm</keyword>
<feature type="region of interest" description="Disordered" evidence="6">
    <location>
        <begin position="619"/>
        <end position="653"/>
    </location>
</feature>
<evidence type="ECO:0000256" key="4">
    <source>
        <dbReference type="ARBA" id="ARBA00022801"/>
    </source>
</evidence>
<feature type="region of interest" description="Disordered" evidence="6">
    <location>
        <begin position="1"/>
        <end position="40"/>
    </location>
</feature>
<dbReference type="Pfam" id="PF01926">
    <property type="entry name" value="MMR_HSR1"/>
    <property type="match status" value="1"/>
</dbReference>
<dbReference type="RefSeq" id="XP_013756736.1">
    <property type="nucleotide sequence ID" value="XM_013901282.1"/>
</dbReference>
<dbReference type="SUPFAM" id="SSF52540">
    <property type="entry name" value="P-loop containing nucleoside triphosphate hydrolases"/>
    <property type="match status" value="1"/>
</dbReference>
<dbReference type="GO" id="GO:0005525">
    <property type="term" value="F:GTP binding"/>
    <property type="evidence" value="ECO:0007669"/>
    <property type="project" value="UniProtKB-KW"/>
</dbReference>
<dbReference type="CDD" id="cd01857">
    <property type="entry name" value="HSR1_MMR1"/>
    <property type="match status" value="1"/>
</dbReference>
<evidence type="ECO:0000256" key="6">
    <source>
        <dbReference type="SAM" id="MobiDB-lite"/>
    </source>
</evidence>
<dbReference type="eggNOG" id="KOG1424">
    <property type="taxonomic scope" value="Eukaryota"/>
</dbReference>
<dbReference type="PANTHER" id="PTHR45709">
    <property type="entry name" value="LARGE SUBUNIT GTPASE 1 HOMOLOG-RELATED"/>
    <property type="match status" value="1"/>
</dbReference>
<dbReference type="AlphaFoldDB" id="A0A0L0DEL8"/>
<accession>A0A0L0DEL8</accession>
<evidence type="ECO:0000313" key="9">
    <source>
        <dbReference type="Proteomes" id="UP000054408"/>
    </source>
</evidence>
<comment type="subcellular location">
    <subcellularLocation>
        <location evidence="1">Cytoplasm</location>
    </subcellularLocation>
</comment>
<dbReference type="OrthoDB" id="61815at2759"/>
<feature type="domain" description="CP-type G" evidence="7">
    <location>
        <begin position="158"/>
        <end position="391"/>
    </location>
</feature>
<keyword evidence="3" id="KW-0547">Nucleotide-binding</keyword>
<dbReference type="Proteomes" id="UP000054408">
    <property type="component" value="Unassembled WGS sequence"/>
</dbReference>
<dbReference type="GO" id="GO:0003924">
    <property type="term" value="F:GTPase activity"/>
    <property type="evidence" value="ECO:0007669"/>
    <property type="project" value="InterPro"/>
</dbReference>
<evidence type="ECO:0000313" key="8">
    <source>
        <dbReference type="EMBL" id="KNC50777.1"/>
    </source>
</evidence>